<dbReference type="EMBL" id="JAHSPG010000001">
    <property type="protein sequence ID" value="MBV4355888.1"/>
    <property type="molecule type" value="Genomic_DNA"/>
</dbReference>
<dbReference type="PANTHER" id="PTHR43133">
    <property type="entry name" value="RNA POLYMERASE ECF-TYPE SIGMA FACTO"/>
    <property type="match status" value="1"/>
</dbReference>
<dbReference type="GO" id="GO:0006352">
    <property type="term" value="P:DNA-templated transcription initiation"/>
    <property type="evidence" value="ECO:0007669"/>
    <property type="project" value="InterPro"/>
</dbReference>
<feature type="domain" description="RNA polymerase sigma-70 region 2" evidence="4">
    <location>
        <begin position="13"/>
        <end position="78"/>
    </location>
</feature>
<evidence type="ECO:0000256" key="2">
    <source>
        <dbReference type="ARBA" id="ARBA00023082"/>
    </source>
</evidence>
<accession>A0A9E2S626</accession>
<evidence type="ECO:0000256" key="3">
    <source>
        <dbReference type="ARBA" id="ARBA00023163"/>
    </source>
</evidence>
<reference evidence="6" key="1">
    <citation type="submission" date="2021-06" db="EMBL/GenBank/DDBJ databases">
        <authorList>
            <person name="Huq M.A."/>
        </authorList>
    </citation>
    <scope>NUCLEOTIDE SEQUENCE</scope>
    <source>
        <strain evidence="6">MAH-26</strain>
    </source>
</reference>
<keyword evidence="1" id="KW-0805">Transcription regulation</keyword>
<dbReference type="GO" id="GO:0016987">
    <property type="term" value="F:sigma factor activity"/>
    <property type="evidence" value="ECO:0007669"/>
    <property type="project" value="UniProtKB-KW"/>
</dbReference>
<keyword evidence="3" id="KW-0804">Transcription</keyword>
<evidence type="ECO:0000313" key="7">
    <source>
        <dbReference type="Proteomes" id="UP000812270"/>
    </source>
</evidence>
<evidence type="ECO:0000256" key="1">
    <source>
        <dbReference type="ARBA" id="ARBA00023015"/>
    </source>
</evidence>
<evidence type="ECO:0000313" key="6">
    <source>
        <dbReference type="EMBL" id="MBV4355888.1"/>
    </source>
</evidence>
<dbReference type="Pfam" id="PF04542">
    <property type="entry name" value="Sigma70_r2"/>
    <property type="match status" value="1"/>
</dbReference>
<dbReference type="InterPro" id="IPR014284">
    <property type="entry name" value="RNA_pol_sigma-70_dom"/>
</dbReference>
<protein>
    <submittedName>
        <fullName evidence="6">Sigma-70 family RNA polymerase sigma factor</fullName>
    </submittedName>
</protein>
<dbReference type="InterPro" id="IPR039425">
    <property type="entry name" value="RNA_pol_sigma-70-like"/>
</dbReference>
<dbReference type="InterPro" id="IPR013249">
    <property type="entry name" value="RNA_pol_sigma70_r4_t2"/>
</dbReference>
<keyword evidence="7" id="KW-1185">Reference proteome</keyword>
<dbReference type="PANTHER" id="PTHR43133:SF46">
    <property type="entry name" value="RNA POLYMERASE SIGMA-70 FACTOR ECF SUBFAMILY"/>
    <property type="match status" value="1"/>
</dbReference>
<dbReference type="GO" id="GO:0003677">
    <property type="term" value="F:DNA binding"/>
    <property type="evidence" value="ECO:0007669"/>
    <property type="project" value="InterPro"/>
</dbReference>
<keyword evidence="2" id="KW-0731">Sigma factor</keyword>
<organism evidence="6 7">
    <name type="scientific">Pinibacter aurantiacus</name>
    <dbReference type="NCBI Taxonomy" id="2851599"/>
    <lineage>
        <taxon>Bacteria</taxon>
        <taxon>Pseudomonadati</taxon>
        <taxon>Bacteroidota</taxon>
        <taxon>Chitinophagia</taxon>
        <taxon>Chitinophagales</taxon>
        <taxon>Chitinophagaceae</taxon>
        <taxon>Pinibacter</taxon>
    </lineage>
</organism>
<proteinExistence type="predicted"/>
<dbReference type="Proteomes" id="UP000812270">
    <property type="component" value="Unassembled WGS sequence"/>
</dbReference>
<feature type="domain" description="RNA polymerase sigma factor 70 region 4 type 2" evidence="5">
    <location>
        <begin position="111"/>
        <end position="157"/>
    </location>
</feature>
<name>A0A9E2S626_9BACT</name>
<dbReference type="AlphaFoldDB" id="A0A9E2S626"/>
<dbReference type="Pfam" id="PF08281">
    <property type="entry name" value="Sigma70_r4_2"/>
    <property type="match status" value="1"/>
</dbReference>
<gene>
    <name evidence="6" type="ORF">KTO63_01930</name>
</gene>
<comment type="caution">
    <text evidence="6">The sequence shown here is derived from an EMBL/GenBank/DDBJ whole genome shotgun (WGS) entry which is preliminary data.</text>
</comment>
<sequence length="186" mass="21723">MARNTELTEFDEIYNYYHNAVYGNILRIVKDAIYAEDILQDVFLAYWENRLSLVPESVGGWLFTVSYNKSVKYLHQVKRMPIIAEHNQHDIFEEAEHSAEFEAGYTAKIKMIEVAVAHLPSRIKEAYRLCRVEGKSLEEAASRMNISVQSVQDYLKQSNKYLKSYIMQQNVAKTFAILPLLIRFFQ</sequence>
<dbReference type="InterPro" id="IPR007627">
    <property type="entry name" value="RNA_pol_sigma70_r2"/>
</dbReference>
<dbReference type="RefSeq" id="WP_217789433.1">
    <property type="nucleotide sequence ID" value="NZ_JAHSPG010000001.1"/>
</dbReference>
<evidence type="ECO:0000259" key="4">
    <source>
        <dbReference type="Pfam" id="PF04542"/>
    </source>
</evidence>
<dbReference type="NCBIfam" id="TIGR02937">
    <property type="entry name" value="sigma70-ECF"/>
    <property type="match status" value="1"/>
</dbReference>
<evidence type="ECO:0000259" key="5">
    <source>
        <dbReference type="Pfam" id="PF08281"/>
    </source>
</evidence>